<feature type="transmembrane region" description="Helical" evidence="6">
    <location>
        <begin position="207"/>
        <end position="232"/>
    </location>
</feature>
<organism evidence="8 9">
    <name type="scientific">Coleophoma crateriformis</name>
    <dbReference type="NCBI Taxonomy" id="565419"/>
    <lineage>
        <taxon>Eukaryota</taxon>
        <taxon>Fungi</taxon>
        <taxon>Dikarya</taxon>
        <taxon>Ascomycota</taxon>
        <taxon>Pezizomycotina</taxon>
        <taxon>Leotiomycetes</taxon>
        <taxon>Helotiales</taxon>
        <taxon>Dermateaceae</taxon>
        <taxon>Coleophoma</taxon>
    </lineage>
</organism>
<feature type="transmembrane region" description="Helical" evidence="6">
    <location>
        <begin position="148"/>
        <end position="166"/>
    </location>
</feature>
<accession>A0A3D8RCS4</accession>
<evidence type="ECO:0000256" key="4">
    <source>
        <dbReference type="ARBA" id="ARBA00023136"/>
    </source>
</evidence>
<keyword evidence="4 6" id="KW-0472">Membrane</keyword>
<reference evidence="8 9" key="1">
    <citation type="journal article" date="2018" name="IMA Fungus">
        <title>IMA Genome-F 9: Draft genome sequence of Annulohypoxylon stygium, Aspergillus mulundensis, Berkeleyomyces basicola (syn. Thielaviopsis basicola), Ceratocystis smalleyi, two Cercospora beticola strains, Coleophoma cylindrospora, Fusarium fracticaudum, Phialophora cf. hyalina, and Morchella septimelata.</title>
        <authorList>
            <person name="Wingfield B.D."/>
            <person name="Bills G.F."/>
            <person name="Dong Y."/>
            <person name="Huang W."/>
            <person name="Nel W.J."/>
            <person name="Swalarsk-Parry B.S."/>
            <person name="Vaghefi N."/>
            <person name="Wilken P.M."/>
            <person name="An Z."/>
            <person name="de Beer Z.W."/>
            <person name="De Vos L."/>
            <person name="Chen L."/>
            <person name="Duong T.A."/>
            <person name="Gao Y."/>
            <person name="Hammerbacher A."/>
            <person name="Kikkert J.R."/>
            <person name="Li Y."/>
            <person name="Li H."/>
            <person name="Li K."/>
            <person name="Li Q."/>
            <person name="Liu X."/>
            <person name="Ma X."/>
            <person name="Naidoo K."/>
            <person name="Pethybridge S.J."/>
            <person name="Sun J."/>
            <person name="Steenkamp E.T."/>
            <person name="van der Nest M.A."/>
            <person name="van Wyk S."/>
            <person name="Wingfield M.J."/>
            <person name="Xiong C."/>
            <person name="Yue Q."/>
            <person name="Zhang X."/>
        </authorList>
    </citation>
    <scope>NUCLEOTIDE SEQUENCE [LARGE SCALE GENOMIC DNA]</scope>
    <source>
        <strain evidence="8 9">BP5796</strain>
    </source>
</reference>
<keyword evidence="9" id="KW-1185">Reference proteome</keyword>
<evidence type="ECO:0000313" key="8">
    <source>
        <dbReference type="EMBL" id="RDW71849.1"/>
    </source>
</evidence>
<evidence type="ECO:0000256" key="2">
    <source>
        <dbReference type="ARBA" id="ARBA00022692"/>
    </source>
</evidence>
<dbReference type="PANTHER" id="PTHR23502:SF38">
    <property type="entry name" value="POLYAMINE TRANSPORTER 4"/>
    <property type="match status" value="1"/>
</dbReference>
<name>A0A3D8RCS4_9HELO</name>
<comment type="caution">
    <text evidence="8">The sequence shown here is derived from an EMBL/GenBank/DDBJ whole genome shotgun (WGS) entry which is preliminary data.</text>
</comment>
<feature type="transmembrane region" description="Helical" evidence="6">
    <location>
        <begin position="492"/>
        <end position="511"/>
    </location>
</feature>
<evidence type="ECO:0000313" key="9">
    <source>
        <dbReference type="Proteomes" id="UP000256328"/>
    </source>
</evidence>
<dbReference type="SUPFAM" id="SSF103473">
    <property type="entry name" value="MFS general substrate transporter"/>
    <property type="match status" value="1"/>
</dbReference>
<feature type="compositionally biased region" description="Polar residues" evidence="5">
    <location>
        <begin position="1"/>
        <end position="37"/>
    </location>
</feature>
<comment type="subcellular location">
    <subcellularLocation>
        <location evidence="1">Membrane</location>
        <topology evidence="1">Multi-pass membrane protein</topology>
    </subcellularLocation>
</comment>
<dbReference type="GO" id="GO:0005886">
    <property type="term" value="C:plasma membrane"/>
    <property type="evidence" value="ECO:0007669"/>
    <property type="project" value="TreeGrafter"/>
</dbReference>
<dbReference type="Proteomes" id="UP000256328">
    <property type="component" value="Unassembled WGS sequence"/>
</dbReference>
<dbReference type="EMBL" id="PDLN01000011">
    <property type="protein sequence ID" value="RDW71849.1"/>
    <property type="molecule type" value="Genomic_DNA"/>
</dbReference>
<dbReference type="PANTHER" id="PTHR23502">
    <property type="entry name" value="MAJOR FACILITATOR SUPERFAMILY"/>
    <property type="match status" value="1"/>
</dbReference>
<dbReference type="InterPro" id="IPR011701">
    <property type="entry name" value="MFS"/>
</dbReference>
<feature type="domain" description="Major facilitator superfamily (MFS) profile" evidence="7">
    <location>
        <begin position="83"/>
        <end position="518"/>
    </location>
</feature>
<dbReference type="InterPro" id="IPR036259">
    <property type="entry name" value="MFS_trans_sf"/>
</dbReference>
<dbReference type="AlphaFoldDB" id="A0A3D8RCS4"/>
<feature type="transmembrane region" description="Helical" evidence="6">
    <location>
        <begin position="391"/>
        <end position="412"/>
    </location>
</feature>
<proteinExistence type="predicted"/>
<feature type="transmembrane region" description="Helical" evidence="6">
    <location>
        <begin position="348"/>
        <end position="370"/>
    </location>
</feature>
<dbReference type="GO" id="GO:0015606">
    <property type="term" value="F:spermidine transmembrane transporter activity"/>
    <property type="evidence" value="ECO:0007669"/>
    <property type="project" value="TreeGrafter"/>
</dbReference>
<keyword evidence="2 6" id="KW-0812">Transmembrane</keyword>
<evidence type="ECO:0000256" key="1">
    <source>
        <dbReference type="ARBA" id="ARBA00004141"/>
    </source>
</evidence>
<feature type="transmembrane region" description="Helical" evidence="6">
    <location>
        <begin position="418"/>
        <end position="446"/>
    </location>
</feature>
<dbReference type="OrthoDB" id="3936150at2759"/>
<keyword evidence="3 6" id="KW-1133">Transmembrane helix</keyword>
<evidence type="ECO:0000256" key="3">
    <source>
        <dbReference type="ARBA" id="ARBA00022989"/>
    </source>
</evidence>
<evidence type="ECO:0000256" key="6">
    <source>
        <dbReference type="SAM" id="Phobius"/>
    </source>
</evidence>
<feature type="transmembrane region" description="Helical" evidence="6">
    <location>
        <begin position="116"/>
        <end position="136"/>
    </location>
</feature>
<evidence type="ECO:0000259" key="7">
    <source>
        <dbReference type="PROSITE" id="PS50850"/>
    </source>
</evidence>
<dbReference type="GO" id="GO:0000297">
    <property type="term" value="F:spermine transmembrane transporter activity"/>
    <property type="evidence" value="ECO:0007669"/>
    <property type="project" value="TreeGrafter"/>
</dbReference>
<feature type="transmembrane region" description="Helical" evidence="6">
    <location>
        <begin position="85"/>
        <end position="104"/>
    </location>
</feature>
<feature type="transmembrane region" description="Helical" evidence="6">
    <location>
        <begin position="308"/>
        <end position="328"/>
    </location>
</feature>
<dbReference type="Gene3D" id="1.20.1250.20">
    <property type="entry name" value="MFS general substrate transporter like domains"/>
    <property type="match status" value="1"/>
</dbReference>
<dbReference type="PROSITE" id="PS50850">
    <property type="entry name" value="MFS"/>
    <property type="match status" value="1"/>
</dbReference>
<feature type="transmembrane region" description="Helical" evidence="6">
    <location>
        <begin position="172"/>
        <end position="195"/>
    </location>
</feature>
<evidence type="ECO:0000256" key="5">
    <source>
        <dbReference type="SAM" id="MobiDB-lite"/>
    </source>
</evidence>
<dbReference type="InterPro" id="IPR020846">
    <property type="entry name" value="MFS_dom"/>
</dbReference>
<feature type="region of interest" description="Disordered" evidence="5">
    <location>
        <begin position="1"/>
        <end position="52"/>
    </location>
</feature>
<gene>
    <name evidence="8" type="ORF">BP5796_07883</name>
</gene>
<feature type="transmembrane region" description="Helical" evidence="6">
    <location>
        <begin position="458"/>
        <end position="480"/>
    </location>
</feature>
<sequence>MEAQPSSPTIFSSGDTASNRYSPQNGSSTITEHSPANNKDVENEPSAFKGSHDGKASELMISILEVDGVKNPHNWPLYMKVHASAASFAMTFAAGFGITGYTAGLTDVVSEFDVSMTKAIAGMSVYLFGNFFAPIYNPHLSERFGRSPIYLTNVFIWGLFILGAGYSKTYAALIVCRFFAGFFGGATLVLIEGTFADVWGQCVTSRYYSILTMASYIGAACGPLVCGFVIAAKTSWRWTQWVTLMIGLAAYLLGIGSPETYPRQIVRRRAARQGIPHGLEPALSGVTITQMAHVTIIAPLKMLVTDPIVIMIAFNLALNFAVLFQFFITVPVALNMLYSFKINQIGLAFLSAIVGSLAAVLITVISDIIMGPKKLPSDHDHDNNCMTHVEFRMWPAILGNLLMLGASFWVGWSASPMFHWAVPVVGTGFFVCGSALVLIAMVSYLFDAYSPRGTLAGLTAAACLRVAFAGWLPLVIVQIFDTITPKWGLGLWGFMFLLTVPIPVTILLFGFRLRERSAYRML</sequence>
<protein>
    <recommendedName>
        <fullName evidence="7">Major facilitator superfamily (MFS) profile domain-containing protein</fullName>
    </recommendedName>
</protein>
<dbReference type="Pfam" id="PF07690">
    <property type="entry name" value="MFS_1"/>
    <property type="match status" value="1"/>
</dbReference>